<name>A0A8K0QTY2_9PLEO</name>
<dbReference type="AlphaFoldDB" id="A0A8K0QTY2"/>
<proteinExistence type="predicted"/>
<feature type="region of interest" description="Disordered" evidence="1">
    <location>
        <begin position="60"/>
        <end position="93"/>
    </location>
</feature>
<evidence type="ECO:0000313" key="3">
    <source>
        <dbReference type="EMBL" id="KAH7068606.1"/>
    </source>
</evidence>
<dbReference type="SUPFAM" id="SSF48452">
    <property type="entry name" value="TPR-like"/>
    <property type="match status" value="1"/>
</dbReference>
<evidence type="ECO:0000256" key="1">
    <source>
        <dbReference type="SAM" id="MobiDB-lite"/>
    </source>
</evidence>
<dbReference type="Gene3D" id="1.25.40.10">
    <property type="entry name" value="Tetratricopeptide repeat domain"/>
    <property type="match status" value="1"/>
</dbReference>
<dbReference type="OrthoDB" id="5986190at2759"/>
<dbReference type="Pfam" id="PF13424">
    <property type="entry name" value="TPR_12"/>
    <property type="match status" value="1"/>
</dbReference>
<keyword evidence="4" id="KW-1185">Reference proteome</keyword>
<dbReference type="PANTHER" id="PTHR46082:SF6">
    <property type="entry name" value="AAA+ ATPASE DOMAIN-CONTAINING PROTEIN-RELATED"/>
    <property type="match status" value="1"/>
</dbReference>
<dbReference type="EMBL" id="JAGMVJ010000031">
    <property type="protein sequence ID" value="KAH7068606.1"/>
    <property type="molecule type" value="Genomic_DNA"/>
</dbReference>
<dbReference type="InterPro" id="IPR025676">
    <property type="entry name" value="Clr5_dom"/>
</dbReference>
<dbReference type="Pfam" id="PF14420">
    <property type="entry name" value="Clr5"/>
    <property type="match status" value="1"/>
</dbReference>
<dbReference type="Pfam" id="PF13374">
    <property type="entry name" value="TPR_10"/>
    <property type="match status" value="2"/>
</dbReference>
<feature type="compositionally biased region" description="Polar residues" evidence="1">
    <location>
        <begin position="61"/>
        <end position="80"/>
    </location>
</feature>
<sequence length="554" mass="61466">MGVEEPPTMNFLPLQEPNPATGNALQPGTSLASRHLLSIQRAQRLHAAGDTSTLVRHAQYGGSQASDSRSYAQRPSTVYDASSNGGGQSASAFGSAPALTVAASAGSLLPMGPPLQSRKRKAPTLREADWEPYKDRILYLLTIEELSVPEVKLILEEEEGFKAELRQYRSRISQWGKDKNVKTHEMQAIVRKRQKRRLVETDKGQLAFDVRGKLVESQKIERWMKRNSILESVLYAPSPAAPTPSDVGCCTISDRGSPAMTSFSSPAAWAASPRMVQAVAQIPSMSSPALSTVSTSIQPLTSTFTVQSPALVHRSLAKPRINFDLTSSTTGAQMELDVVAQPRYNQDEEERLLDQILQLETSPESNAEERAHMLRELARVLIDQGRYRAAEEVARRLTQSYESLLGIDEGGEEEEAITAIEILGITLFHQGLYQKAESMYRRVLRARERLLGHEHDDTLFSVKSLGLLLFRDMQYDEAEAILRRALEGGEKVLGKEHPDTLDTLCCLGMVLKDHGRHEKAEKILQKALEGYRKVHGKSHPYTLDVTQELATLFD</sequence>
<dbReference type="SMART" id="SM00028">
    <property type="entry name" value="TPR"/>
    <property type="match status" value="4"/>
</dbReference>
<comment type="caution">
    <text evidence="3">The sequence shown here is derived from an EMBL/GenBank/DDBJ whole genome shotgun (WGS) entry which is preliminary data.</text>
</comment>
<dbReference type="InterPro" id="IPR011990">
    <property type="entry name" value="TPR-like_helical_dom_sf"/>
</dbReference>
<evidence type="ECO:0000313" key="4">
    <source>
        <dbReference type="Proteomes" id="UP000813461"/>
    </source>
</evidence>
<protein>
    <submittedName>
        <fullName evidence="3">Tetratricopeptide repeat-domain-containing protein</fullName>
    </submittedName>
</protein>
<feature type="domain" description="Clr5" evidence="2">
    <location>
        <begin position="127"/>
        <end position="179"/>
    </location>
</feature>
<feature type="compositionally biased region" description="Polar residues" evidence="1">
    <location>
        <begin position="18"/>
        <end position="28"/>
    </location>
</feature>
<dbReference type="InterPro" id="IPR053137">
    <property type="entry name" value="NLR-like"/>
</dbReference>
<dbReference type="PANTHER" id="PTHR46082">
    <property type="entry name" value="ATP/GTP-BINDING PROTEIN-RELATED"/>
    <property type="match status" value="1"/>
</dbReference>
<dbReference type="Proteomes" id="UP000813461">
    <property type="component" value="Unassembled WGS sequence"/>
</dbReference>
<gene>
    <name evidence="3" type="ORF">FB567DRAFT_540809</name>
</gene>
<dbReference type="InterPro" id="IPR019734">
    <property type="entry name" value="TPR_rpt"/>
</dbReference>
<organism evidence="3 4">
    <name type="scientific">Paraphoma chrysanthemicola</name>
    <dbReference type="NCBI Taxonomy" id="798071"/>
    <lineage>
        <taxon>Eukaryota</taxon>
        <taxon>Fungi</taxon>
        <taxon>Dikarya</taxon>
        <taxon>Ascomycota</taxon>
        <taxon>Pezizomycotina</taxon>
        <taxon>Dothideomycetes</taxon>
        <taxon>Pleosporomycetidae</taxon>
        <taxon>Pleosporales</taxon>
        <taxon>Pleosporineae</taxon>
        <taxon>Phaeosphaeriaceae</taxon>
        <taxon>Paraphoma</taxon>
    </lineage>
</organism>
<accession>A0A8K0QTY2</accession>
<reference evidence="3" key="1">
    <citation type="journal article" date="2021" name="Nat. Commun.">
        <title>Genetic determinants of endophytism in the Arabidopsis root mycobiome.</title>
        <authorList>
            <person name="Mesny F."/>
            <person name="Miyauchi S."/>
            <person name="Thiergart T."/>
            <person name="Pickel B."/>
            <person name="Atanasova L."/>
            <person name="Karlsson M."/>
            <person name="Huettel B."/>
            <person name="Barry K.W."/>
            <person name="Haridas S."/>
            <person name="Chen C."/>
            <person name="Bauer D."/>
            <person name="Andreopoulos W."/>
            <person name="Pangilinan J."/>
            <person name="LaButti K."/>
            <person name="Riley R."/>
            <person name="Lipzen A."/>
            <person name="Clum A."/>
            <person name="Drula E."/>
            <person name="Henrissat B."/>
            <person name="Kohler A."/>
            <person name="Grigoriev I.V."/>
            <person name="Martin F.M."/>
            <person name="Hacquard S."/>
        </authorList>
    </citation>
    <scope>NUCLEOTIDE SEQUENCE</scope>
    <source>
        <strain evidence="3">MPI-SDFR-AT-0120</strain>
    </source>
</reference>
<feature type="region of interest" description="Disordered" evidence="1">
    <location>
        <begin position="1"/>
        <end position="28"/>
    </location>
</feature>
<evidence type="ECO:0000259" key="2">
    <source>
        <dbReference type="Pfam" id="PF14420"/>
    </source>
</evidence>